<evidence type="ECO:0000256" key="1">
    <source>
        <dbReference type="SAM" id="Phobius"/>
    </source>
</evidence>
<gene>
    <name evidence="3" type="ORF">CAUJ_LOCUS1704</name>
</gene>
<name>A0A8S1GQ89_9PELO</name>
<protein>
    <submittedName>
        <fullName evidence="3">Uncharacterized protein</fullName>
    </submittedName>
</protein>
<evidence type="ECO:0000313" key="3">
    <source>
        <dbReference type="EMBL" id="CAD6185785.1"/>
    </source>
</evidence>
<dbReference type="Proteomes" id="UP000835052">
    <property type="component" value="Unassembled WGS sequence"/>
</dbReference>
<comment type="caution">
    <text evidence="3">The sequence shown here is derived from an EMBL/GenBank/DDBJ whole genome shotgun (WGS) entry which is preliminary data.</text>
</comment>
<evidence type="ECO:0000313" key="4">
    <source>
        <dbReference type="Proteomes" id="UP000835052"/>
    </source>
</evidence>
<dbReference type="EMBL" id="CAJGYM010000003">
    <property type="protein sequence ID" value="CAD6185785.1"/>
    <property type="molecule type" value="Genomic_DNA"/>
</dbReference>
<keyword evidence="1" id="KW-1133">Transmembrane helix</keyword>
<keyword evidence="4" id="KW-1185">Reference proteome</keyword>
<organism evidence="3 4">
    <name type="scientific">Caenorhabditis auriculariae</name>
    <dbReference type="NCBI Taxonomy" id="2777116"/>
    <lineage>
        <taxon>Eukaryota</taxon>
        <taxon>Metazoa</taxon>
        <taxon>Ecdysozoa</taxon>
        <taxon>Nematoda</taxon>
        <taxon>Chromadorea</taxon>
        <taxon>Rhabditida</taxon>
        <taxon>Rhabditina</taxon>
        <taxon>Rhabditomorpha</taxon>
        <taxon>Rhabditoidea</taxon>
        <taxon>Rhabditidae</taxon>
        <taxon>Peloderinae</taxon>
        <taxon>Caenorhabditis</taxon>
    </lineage>
</organism>
<keyword evidence="1" id="KW-0812">Transmembrane</keyword>
<keyword evidence="1" id="KW-0472">Membrane</keyword>
<proteinExistence type="predicted"/>
<evidence type="ECO:0000256" key="2">
    <source>
        <dbReference type="SAM" id="SignalP"/>
    </source>
</evidence>
<feature type="transmembrane region" description="Helical" evidence="1">
    <location>
        <begin position="28"/>
        <end position="47"/>
    </location>
</feature>
<reference evidence="3" key="1">
    <citation type="submission" date="2020-10" db="EMBL/GenBank/DDBJ databases">
        <authorList>
            <person name="Kikuchi T."/>
        </authorList>
    </citation>
    <scope>NUCLEOTIDE SEQUENCE</scope>
    <source>
        <strain evidence="3">NKZ352</strain>
    </source>
</reference>
<sequence>MFFQIFLLFALFSCVVMKEQCNSNHDCDSLMLSKLFLLLFLIICAFVKQGEPCKRSRECAYPQLCVEGIEKNKKSTSTTAMLNKIFLVLVLVPCVMTMLSRCTKQSDCHYSICLFRHCLLHT</sequence>
<feature type="chain" id="PRO_5035752525" evidence="2">
    <location>
        <begin position="18"/>
        <end position="122"/>
    </location>
</feature>
<accession>A0A8S1GQ89</accession>
<feature type="signal peptide" evidence="2">
    <location>
        <begin position="1"/>
        <end position="17"/>
    </location>
</feature>
<keyword evidence="2" id="KW-0732">Signal</keyword>
<feature type="transmembrane region" description="Helical" evidence="1">
    <location>
        <begin position="81"/>
        <end position="99"/>
    </location>
</feature>
<dbReference type="AlphaFoldDB" id="A0A8S1GQ89"/>